<dbReference type="PROSITE" id="PS51186">
    <property type="entry name" value="GNAT"/>
    <property type="match status" value="1"/>
</dbReference>
<protein>
    <recommendedName>
        <fullName evidence="4">N-acetyltransferase domain-containing protein</fullName>
    </recommendedName>
</protein>
<dbReference type="AlphaFoldDB" id="A0A1G2SCK8"/>
<evidence type="ECO:0000256" key="3">
    <source>
        <dbReference type="ARBA" id="ARBA00038502"/>
    </source>
</evidence>
<feature type="domain" description="N-acetyltransferase" evidence="4">
    <location>
        <begin position="11"/>
        <end position="167"/>
    </location>
</feature>
<evidence type="ECO:0000259" key="4">
    <source>
        <dbReference type="PROSITE" id="PS51186"/>
    </source>
</evidence>
<dbReference type="GO" id="GO:0016747">
    <property type="term" value="F:acyltransferase activity, transferring groups other than amino-acyl groups"/>
    <property type="evidence" value="ECO:0007669"/>
    <property type="project" value="InterPro"/>
</dbReference>
<dbReference type="Proteomes" id="UP000178817">
    <property type="component" value="Unassembled WGS sequence"/>
</dbReference>
<evidence type="ECO:0000313" key="6">
    <source>
        <dbReference type="Proteomes" id="UP000178817"/>
    </source>
</evidence>
<evidence type="ECO:0000256" key="2">
    <source>
        <dbReference type="ARBA" id="ARBA00023315"/>
    </source>
</evidence>
<dbReference type="PANTHER" id="PTHR43792">
    <property type="entry name" value="GNAT FAMILY, PUTATIVE (AFU_ORTHOLOGUE AFUA_3G00765)-RELATED-RELATED"/>
    <property type="match status" value="1"/>
</dbReference>
<evidence type="ECO:0000313" key="5">
    <source>
        <dbReference type="EMBL" id="OHA82518.1"/>
    </source>
</evidence>
<name>A0A1G2SCK8_9BACT</name>
<dbReference type="STRING" id="1802726.A3B07_02765"/>
<accession>A0A1G2SCK8</accession>
<gene>
    <name evidence="5" type="ORF">A3B07_02765</name>
</gene>
<dbReference type="InterPro" id="IPR051531">
    <property type="entry name" value="N-acetyltransferase"/>
</dbReference>
<evidence type="ECO:0000256" key="1">
    <source>
        <dbReference type="ARBA" id="ARBA00022679"/>
    </source>
</evidence>
<dbReference type="CDD" id="cd04301">
    <property type="entry name" value="NAT_SF"/>
    <property type="match status" value="1"/>
</dbReference>
<reference evidence="5 6" key="1">
    <citation type="journal article" date="2016" name="Nat. Commun.">
        <title>Thousands of microbial genomes shed light on interconnected biogeochemical processes in an aquifer system.</title>
        <authorList>
            <person name="Anantharaman K."/>
            <person name="Brown C.T."/>
            <person name="Hug L.A."/>
            <person name="Sharon I."/>
            <person name="Castelle C.J."/>
            <person name="Probst A.J."/>
            <person name="Thomas B.C."/>
            <person name="Singh A."/>
            <person name="Wilkins M.J."/>
            <person name="Karaoz U."/>
            <person name="Brodie E.L."/>
            <person name="Williams K.H."/>
            <person name="Hubbard S.S."/>
            <person name="Banfield J.F."/>
        </authorList>
    </citation>
    <scope>NUCLEOTIDE SEQUENCE [LARGE SCALE GENOMIC DNA]</scope>
</reference>
<dbReference type="InterPro" id="IPR016181">
    <property type="entry name" value="Acyl_CoA_acyltransferase"/>
</dbReference>
<dbReference type="Gene3D" id="3.40.630.30">
    <property type="match status" value="1"/>
</dbReference>
<keyword evidence="1" id="KW-0808">Transferase</keyword>
<dbReference type="PANTHER" id="PTHR43792:SF8">
    <property type="entry name" value="[RIBOSOMAL PROTEIN US5]-ALANINE N-ACETYLTRANSFERASE"/>
    <property type="match status" value="1"/>
</dbReference>
<comment type="caution">
    <text evidence="5">The sequence shown here is derived from an EMBL/GenBank/DDBJ whole genome shotgun (WGS) entry which is preliminary data.</text>
</comment>
<sequence>MKVQTIRASQFILRPFKKGDESSLAKNLNNKKIIKNLLLIPSPYTLKDAKEWVDKNLKEYKKEKPSMFNFVIDVDGEVVGSIGVRNITEHHMAEIGYWLSESYWGKGIMAEAVKLITVFGFKELRLKRMYAFTYPSNIASQKTLLKNGYVFEGILKKHAYKNKKFLDDYLYANVK</sequence>
<comment type="similarity">
    <text evidence="3">Belongs to the acetyltransferase family. RimJ subfamily.</text>
</comment>
<dbReference type="SUPFAM" id="SSF55729">
    <property type="entry name" value="Acyl-CoA N-acyltransferases (Nat)"/>
    <property type="match status" value="1"/>
</dbReference>
<dbReference type="InterPro" id="IPR000182">
    <property type="entry name" value="GNAT_dom"/>
</dbReference>
<dbReference type="Pfam" id="PF13302">
    <property type="entry name" value="Acetyltransf_3"/>
    <property type="match status" value="1"/>
</dbReference>
<proteinExistence type="inferred from homology"/>
<organism evidence="5 6">
    <name type="scientific">Candidatus Yonathbacteria bacterium RIFCSPLOWO2_01_FULL_43_27</name>
    <dbReference type="NCBI Taxonomy" id="1802726"/>
    <lineage>
        <taxon>Bacteria</taxon>
        <taxon>Candidatus Yonathiibacteriota</taxon>
    </lineage>
</organism>
<dbReference type="EMBL" id="MHUV01000006">
    <property type="protein sequence ID" value="OHA82518.1"/>
    <property type="molecule type" value="Genomic_DNA"/>
</dbReference>
<keyword evidence="2" id="KW-0012">Acyltransferase</keyword>